<dbReference type="Pfam" id="PF07791">
    <property type="entry name" value="Imm11"/>
    <property type="match status" value="1"/>
</dbReference>
<dbReference type="AlphaFoldDB" id="A0A1A5YBK0"/>
<dbReference type="RefSeq" id="WP_068686856.1">
    <property type="nucleotide sequence ID" value="NZ_LYPA01000076.1"/>
</dbReference>
<name>A0A1A5YBK0_9BACL</name>
<gene>
    <name evidence="2" type="ORF">A7K91_09655</name>
</gene>
<dbReference type="EMBL" id="LYPA01000076">
    <property type="protein sequence ID" value="OBR62972.1"/>
    <property type="molecule type" value="Genomic_DNA"/>
</dbReference>
<proteinExistence type="predicted"/>
<reference evidence="2 3" key="1">
    <citation type="submission" date="2016-05" db="EMBL/GenBank/DDBJ databases">
        <title>Paenibacillus oryzae. sp. nov., isolated from the rice root.</title>
        <authorList>
            <person name="Zhang J."/>
            <person name="Zhang X."/>
        </authorList>
    </citation>
    <scope>NUCLEOTIDE SEQUENCE [LARGE SCALE GENOMIC DNA]</scope>
    <source>
        <strain evidence="2 3">1DrF-4</strain>
    </source>
</reference>
<sequence>MKVWKLSTHNRNVELNTVRNDYYEYQDNFDGNQILDLVKPHLMVFKKGKYYDFPYFTSGIPIFSLKAIDLLKVFLEDNVQFFDCTVENYEMPIKMLNITNLIDAVDYSQSVPFLLLWRKWSGFKKLSFLKTKVSEQHIFKIPESYKTNVYVSDYFRDTVLNSKLKGFVFDEVWNSEDIDETANAKQRQYKKMVGDIEREKGEELDWENAMKFVLSGSAIRCAAWKIQAKTDVLMLGNLNLDAGYSWTKANNMIPTLSTFKWHVAERSDF</sequence>
<comment type="caution">
    <text evidence="2">The sequence shown here is derived from an EMBL/GenBank/DDBJ whole genome shotgun (WGS) entry which is preliminary data.</text>
</comment>
<feature type="domain" description="Immunity MXAN-0049 protein" evidence="1">
    <location>
        <begin position="52"/>
        <end position="172"/>
    </location>
</feature>
<protein>
    <recommendedName>
        <fullName evidence="1">Immunity MXAN-0049 protein domain-containing protein</fullName>
    </recommendedName>
</protein>
<organism evidence="2 3">
    <name type="scientific">Paenibacillus oryzae</name>
    <dbReference type="NCBI Taxonomy" id="1844972"/>
    <lineage>
        <taxon>Bacteria</taxon>
        <taxon>Bacillati</taxon>
        <taxon>Bacillota</taxon>
        <taxon>Bacilli</taxon>
        <taxon>Bacillales</taxon>
        <taxon>Paenibacillaceae</taxon>
        <taxon>Paenibacillus</taxon>
    </lineage>
</organism>
<accession>A0A1A5YBK0</accession>
<dbReference type="OrthoDB" id="2875619at2"/>
<evidence type="ECO:0000259" key="1">
    <source>
        <dbReference type="Pfam" id="PF07791"/>
    </source>
</evidence>
<evidence type="ECO:0000313" key="3">
    <source>
        <dbReference type="Proteomes" id="UP000092024"/>
    </source>
</evidence>
<dbReference type="Proteomes" id="UP000092024">
    <property type="component" value="Unassembled WGS sequence"/>
</dbReference>
<evidence type="ECO:0000313" key="2">
    <source>
        <dbReference type="EMBL" id="OBR62972.1"/>
    </source>
</evidence>
<keyword evidence="3" id="KW-1185">Reference proteome</keyword>
<dbReference type="InterPro" id="IPR012433">
    <property type="entry name" value="Imm11"/>
</dbReference>